<evidence type="ECO:0000313" key="3">
    <source>
        <dbReference type="EMBL" id="KAL1601848.1"/>
    </source>
</evidence>
<name>A0ABR3RC28_9PLEO</name>
<accession>A0ABR3RC28</accession>
<evidence type="ECO:0000313" key="4">
    <source>
        <dbReference type="Proteomes" id="UP001521222"/>
    </source>
</evidence>
<keyword evidence="2" id="KW-1133">Transmembrane helix</keyword>
<feature type="region of interest" description="Disordered" evidence="1">
    <location>
        <begin position="283"/>
        <end position="312"/>
    </location>
</feature>
<organism evidence="3 4">
    <name type="scientific">Nothophoma quercina</name>
    <dbReference type="NCBI Taxonomy" id="749835"/>
    <lineage>
        <taxon>Eukaryota</taxon>
        <taxon>Fungi</taxon>
        <taxon>Dikarya</taxon>
        <taxon>Ascomycota</taxon>
        <taxon>Pezizomycotina</taxon>
        <taxon>Dothideomycetes</taxon>
        <taxon>Pleosporomycetidae</taxon>
        <taxon>Pleosporales</taxon>
        <taxon>Pleosporineae</taxon>
        <taxon>Didymellaceae</taxon>
        <taxon>Nothophoma</taxon>
    </lineage>
</organism>
<evidence type="ECO:0000256" key="1">
    <source>
        <dbReference type="SAM" id="MobiDB-lite"/>
    </source>
</evidence>
<dbReference type="Proteomes" id="UP001521222">
    <property type="component" value="Unassembled WGS sequence"/>
</dbReference>
<dbReference type="PANTHER" id="PTHR35179:SF1">
    <property type="entry name" value="INTEGRAL MEMBRANE PROTEIN"/>
    <property type="match status" value="1"/>
</dbReference>
<proteinExistence type="predicted"/>
<feature type="transmembrane region" description="Helical" evidence="2">
    <location>
        <begin position="35"/>
        <end position="58"/>
    </location>
</feature>
<feature type="transmembrane region" description="Helical" evidence="2">
    <location>
        <begin position="99"/>
        <end position="119"/>
    </location>
</feature>
<sequence length="410" mass="46013">MAGGSPEYKVDPNFKPWGPFVSPNFVNEPISRTDIITASVVWGLTLIATITAVFLGYGQTKSSRSPLHSPYVWMIWIELAVCFGMGIECYLHMLKIIRPSFALYFTLVFLWCIQTQLLLQIVINRIRVIVANRQLSRQIMISTAVFVTIVNISVVVLWVPARLQVSHNWELANMIWDRCEKVLYLLVDAGLNWYFLRTVKANLINNGLTKYDKLVTFNKKMVVLSLSMDVMIIAAMSIPNSLVYVQFHPLAYLVKLNIEMIMANLIKRIAVSTARKTGHADFAKEFQSDSQSNHFSRRQSGTMTKQDRNGGHFHELDSVTSFATDKHADLGVVSVAPAANQIKQTREVVITREVDTADNCGPVIEITGGRSDAKTTPGRPKSMTGMIADSPPKHSDASDDDLALVRDYKW</sequence>
<reference evidence="3 4" key="1">
    <citation type="submission" date="2024-02" db="EMBL/GenBank/DDBJ databases">
        <title>De novo assembly and annotation of 12 fungi associated with fruit tree decline syndrome in Ontario, Canada.</title>
        <authorList>
            <person name="Sulman M."/>
            <person name="Ellouze W."/>
            <person name="Ilyukhin E."/>
        </authorList>
    </citation>
    <scope>NUCLEOTIDE SEQUENCE [LARGE SCALE GENOMIC DNA]</scope>
    <source>
        <strain evidence="3 4">M97-236</strain>
    </source>
</reference>
<keyword evidence="2" id="KW-0472">Membrane</keyword>
<dbReference type="PANTHER" id="PTHR35179">
    <property type="entry name" value="PROTEIN CBG02620"/>
    <property type="match status" value="1"/>
</dbReference>
<keyword evidence="2" id="KW-0812">Transmembrane</keyword>
<keyword evidence="4" id="KW-1185">Reference proteome</keyword>
<dbReference type="EMBL" id="JAKIXB020000015">
    <property type="protein sequence ID" value="KAL1601848.1"/>
    <property type="molecule type" value="Genomic_DNA"/>
</dbReference>
<feature type="transmembrane region" description="Helical" evidence="2">
    <location>
        <begin position="220"/>
        <end position="238"/>
    </location>
</feature>
<feature type="region of interest" description="Disordered" evidence="1">
    <location>
        <begin position="366"/>
        <end position="400"/>
    </location>
</feature>
<feature type="transmembrane region" description="Helical" evidence="2">
    <location>
        <begin position="139"/>
        <end position="161"/>
    </location>
</feature>
<feature type="transmembrane region" description="Helical" evidence="2">
    <location>
        <begin position="70"/>
        <end position="93"/>
    </location>
</feature>
<comment type="caution">
    <text evidence="3">The sequence shown here is derived from an EMBL/GenBank/DDBJ whole genome shotgun (WGS) entry which is preliminary data.</text>
</comment>
<gene>
    <name evidence="3" type="ORF">SLS59_005013</name>
</gene>
<protein>
    <recommendedName>
        <fullName evidence="5">Transmembrane protein</fullName>
    </recommendedName>
</protein>
<evidence type="ECO:0000256" key="2">
    <source>
        <dbReference type="SAM" id="Phobius"/>
    </source>
</evidence>
<feature type="compositionally biased region" description="Basic and acidic residues" evidence="1">
    <location>
        <begin position="391"/>
        <end position="400"/>
    </location>
</feature>
<evidence type="ECO:0008006" key="5">
    <source>
        <dbReference type="Google" id="ProtNLM"/>
    </source>
</evidence>
<feature type="compositionally biased region" description="Polar residues" evidence="1">
    <location>
        <begin position="288"/>
        <end position="304"/>
    </location>
</feature>